<organism evidence="1 2">
    <name type="scientific">Phialemonium thermophilum</name>
    <dbReference type="NCBI Taxonomy" id="223376"/>
    <lineage>
        <taxon>Eukaryota</taxon>
        <taxon>Fungi</taxon>
        <taxon>Dikarya</taxon>
        <taxon>Ascomycota</taxon>
        <taxon>Pezizomycotina</taxon>
        <taxon>Sordariomycetes</taxon>
        <taxon>Sordariomycetidae</taxon>
        <taxon>Cephalothecales</taxon>
        <taxon>Cephalothecaceae</taxon>
        <taxon>Phialemonium</taxon>
    </lineage>
</organism>
<keyword evidence="2" id="KW-1185">Reference proteome</keyword>
<comment type="caution">
    <text evidence="1">The sequence shown here is derived from an EMBL/GenBank/DDBJ whole genome shotgun (WGS) entry which is preliminary data.</text>
</comment>
<dbReference type="Proteomes" id="UP001586593">
    <property type="component" value="Unassembled WGS sequence"/>
</dbReference>
<accession>A0ABR3VM34</accession>
<evidence type="ECO:0000313" key="1">
    <source>
        <dbReference type="EMBL" id="KAL1842826.1"/>
    </source>
</evidence>
<gene>
    <name evidence="1" type="ORF">VTK73DRAFT_3022</name>
</gene>
<protein>
    <submittedName>
        <fullName evidence="1">Uncharacterized protein</fullName>
    </submittedName>
</protein>
<sequence length="257" mass="29164">MAQRLTAVRVPPRLCTPLCSHCDRAVLPLRVPRSRYDSALPFLITVMRRRHLGRRALLCAPAGQSKAERRSEDRALCARATSSKPCLRDVWQCVYFPSHVPATERNGPWERRRMGSGFVLFFEFSRATRRSHQAVFLFGSRVRRILRRPFAICRCILFVTPSTPFGLSPSSAVIIVDDPSPALCPGVRAAAVKHQKHPCHHVHGLETRSEEKGDVRPSVVKSHCESEGWQETGLLIQKKPWQILRSWQPGHGQRARK</sequence>
<reference evidence="1 2" key="1">
    <citation type="journal article" date="2024" name="Commun. Biol.">
        <title>Comparative genomic analysis of thermophilic fungi reveals convergent evolutionary adaptations and gene losses.</title>
        <authorList>
            <person name="Steindorff A.S."/>
            <person name="Aguilar-Pontes M.V."/>
            <person name="Robinson A.J."/>
            <person name="Andreopoulos B."/>
            <person name="LaButti K."/>
            <person name="Kuo A."/>
            <person name="Mondo S."/>
            <person name="Riley R."/>
            <person name="Otillar R."/>
            <person name="Haridas S."/>
            <person name="Lipzen A."/>
            <person name="Grimwood J."/>
            <person name="Schmutz J."/>
            <person name="Clum A."/>
            <person name="Reid I.D."/>
            <person name="Moisan M.C."/>
            <person name="Butler G."/>
            <person name="Nguyen T.T.M."/>
            <person name="Dewar K."/>
            <person name="Conant G."/>
            <person name="Drula E."/>
            <person name="Henrissat B."/>
            <person name="Hansel C."/>
            <person name="Singer S."/>
            <person name="Hutchinson M.I."/>
            <person name="de Vries R.P."/>
            <person name="Natvig D.O."/>
            <person name="Powell A.J."/>
            <person name="Tsang A."/>
            <person name="Grigoriev I.V."/>
        </authorList>
    </citation>
    <scope>NUCLEOTIDE SEQUENCE [LARGE SCALE GENOMIC DNA]</scope>
    <source>
        <strain evidence="1 2">ATCC 24622</strain>
    </source>
</reference>
<evidence type="ECO:0000313" key="2">
    <source>
        <dbReference type="Proteomes" id="UP001586593"/>
    </source>
</evidence>
<name>A0ABR3VM34_9PEZI</name>
<dbReference type="EMBL" id="JAZHXJ010001904">
    <property type="protein sequence ID" value="KAL1842826.1"/>
    <property type="molecule type" value="Genomic_DNA"/>
</dbReference>
<proteinExistence type="predicted"/>